<dbReference type="Pfam" id="PF10294">
    <property type="entry name" value="Methyltransf_16"/>
    <property type="match status" value="1"/>
</dbReference>
<dbReference type="SUPFAM" id="SSF51735">
    <property type="entry name" value="NAD(P)-binding Rossmann-fold domains"/>
    <property type="match status" value="1"/>
</dbReference>
<evidence type="ECO:0000256" key="5">
    <source>
        <dbReference type="ARBA" id="ARBA00022723"/>
    </source>
</evidence>
<dbReference type="Gene3D" id="1.20.1280.50">
    <property type="match status" value="1"/>
</dbReference>
<dbReference type="InterPro" id="IPR011032">
    <property type="entry name" value="GroES-like_sf"/>
</dbReference>
<comment type="similarity">
    <text evidence="2">Belongs to the zinc-containing alcohol dehydrogenase family. Class-III subfamily.</text>
</comment>
<accession>A0A8K0GUV6</accession>
<dbReference type="CDD" id="cd08301">
    <property type="entry name" value="alcohol_DH_plants"/>
    <property type="match status" value="1"/>
</dbReference>
<dbReference type="Pfam" id="PF00646">
    <property type="entry name" value="F-box"/>
    <property type="match status" value="1"/>
</dbReference>
<gene>
    <name evidence="13" type="ORF">FNV43_RR21178</name>
</gene>
<dbReference type="InterPro" id="IPR036047">
    <property type="entry name" value="F-box-like_dom_sf"/>
</dbReference>
<protein>
    <recommendedName>
        <fullName evidence="4">alcohol dehydrogenase</fullName>
        <ecNumber evidence="4">1.1.1.1</ecNumber>
    </recommendedName>
</protein>
<dbReference type="InterPro" id="IPR017451">
    <property type="entry name" value="F-box-assoc_interact_dom"/>
</dbReference>
<evidence type="ECO:0000256" key="4">
    <source>
        <dbReference type="ARBA" id="ARBA00013190"/>
    </source>
</evidence>
<dbReference type="Pfam" id="PF08240">
    <property type="entry name" value="ADH_N"/>
    <property type="match status" value="1"/>
</dbReference>
<dbReference type="SUPFAM" id="SSF53335">
    <property type="entry name" value="S-adenosyl-L-methionine-dependent methyltransferases"/>
    <property type="match status" value="1"/>
</dbReference>
<keyword evidence="7" id="KW-0560">Oxidoreductase</keyword>
<dbReference type="InterPro" id="IPR001810">
    <property type="entry name" value="F-box_dom"/>
</dbReference>
<dbReference type="Gene3D" id="3.40.50.720">
    <property type="entry name" value="NAD(P)-binding Rossmann-like Domain"/>
    <property type="match status" value="1"/>
</dbReference>
<dbReference type="InterPro" id="IPR002328">
    <property type="entry name" value="ADH_Zn_CS"/>
</dbReference>
<dbReference type="EMBL" id="VOIH02000009">
    <property type="protein sequence ID" value="KAF3438416.1"/>
    <property type="molecule type" value="Genomic_DNA"/>
</dbReference>
<keyword evidence="14" id="KW-1185">Reference proteome</keyword>
<dbReference type="PANTHER" id="PTHR43880">
    <property type="entry name" value="ALCOHOL DEHYDROGENASE"/>
    <property type="match status" value="1"/>
</dbReference>
<dbReference type="Pfam" id="PF00107">
    <property type="entry name" value="ADH_zinc_N"/>
    <property type="match status" value="1"/>
</dbReference>
<name>A0A8K0GUV6_9ROSA</name>
<dbReference type="GO" id="GO:0008270">
    <property type="term" value="F:zinc ion binding"/>
    <property type="evidence" value="ECO:0007669"/>
    <property type="project" value="InterPro"/>
</dbReference>
<reference evidence="13" key="1">
    <citation type="submission" date="2020-03" db="EMBL/GenBank/DDBJ databases">
        <title>A high-quality chromosome-level genome assembly of a woody plant with both climbing and erect habits, Rhamnella rubrinervis.</title>
        <authorList>
            <person name="Lu Z."/>
            <person name="Yang Y."/>
            <person name="Zhu X."/>
            <person name="Sun Y."/>
        </authorList>
    </citation>
    <scope>NUCLEOTIDE SEQUENCE</scope>
    <source>
        <strain evidence="13">BYM</strain>
        <tissue evidence="13">Leaf</tissue>
    </source>
</reference>
<keyword evidence="8" id="KW-0520">NAD</keyword>
<organism evidence="13 14">
    <name type="scientific">Rhamnella rubrinervis</name>
    <dbReference type="NCBI Taxonomy" id="2594499"/>
    <lineage>
        <taxon>Eukaryota</taxon>
        <taxon>Viridiplantae</taxon>
        <taxon>Streptophyta</taxon>
        <taxon>Embryophyta</taxon>
        <taxon>Tracheophyta</taxon>
        <taxon>Spermatophyta</taxon>
        <taxon>Magnoliopsida</taxon>
        <taxon>eudicotyledons</taxon>
        <taxon>Gunneridae</taxon>
        <taxon>Pentapetalae</taxon>
        <taxon>rosids</taxon>
        <taxon>fabids</taxon>
        <taxon>Rosales</taxon>
        <taxon>Rhamnaceae</taxon>
        <taxon>rhamnoid group</taxon>
        <taxon>Rhamneae</taxon>
        <taxon>Rhamnella</taxon>
    </lineage>
</organism>
<comment type="caution">
    <text evidence="13">The sequence shown here is derived from an EMBL/GenBank/DDBJ whole genome shotgun (WGS) entry which is preliminary data.</text>
</comment>
<dbReference type="EC" id="1.1.1.1" evidence="4"/>
<dbReference type="GO" id="GO:0004022">
    <property type="term" value="F:alcohol dehydrogenase (NAD+) activity"/>
    <property type="evidence" value="ECO:0007669"/>
    <property type="project" value="UniProtKB-EC"/>
</dbReference>
<dbReference type="GO" id="GO:0051903">
    <property type="term" value="F:S-(hydroxymethyl)glutathione dehydrogenase [NAD(P)+] activity"/>
    <property type="evidence" value="ECO:0007669"/>
    <property type="project" value="TreeGrafter"/>
</dbReference>
<sequence length="1049" mass="116424">MAEEDEECERIRIVKLGSFGGSVRLLLQLQPGPEEDGSTSADLDAAAEETMLLWGLQQPTLSKPNAFVSQSSLRLTIDSCGHSLSIIQSPSSLSTPGVTGSVMWDSGIVLGKFLEHAVDLGMLLLQGKKIVELGSGCGLVGCIAALLGSQVILTDLPDRLRLLKKNVEVNLRHGDVRGSATVMEFIWGDDPDLQLIEPPPDFVLGSDVIYSEGAVVDLLATLKQLCGCRTTIFLAGELRNDSILEYFLEVALKDFTVGRVDQTQWHPEYCRSNFNKETEIGKEGLVLPLLALRVLVTTNTHSSWGITLWVIEEVASLNNDVYFEVLSRLPTKILLRLKCVSKGWHHLISGRSFIQTQLLMIEPVVSGFIFQEKLQWCNEDIETLNYIPVETEDAEVRQMAFDFLVENVVVLASCNGLICCRSCFPSQDPSIYICNPLIKDWVRVEWTAPEAQSAIGLAFDPSQDPIDISTNFKVVQAQQFGSDEEERGFSFEIYTSKMRAWRDSNEVCMCNDNLLKNNSIFIKGVLHWLTSGDKILTFDVEKELSWLVSVPVPEAIFKTTPQACIGESEGQLYYVMVSEEGLHLWCLEDYFESRWTLKHSKSLETIGEEHPRFFRNLHEQVMHMVKLCNEPMMKPLAFKDGILLMRVGAMIYSYNLLTSKIKEVCRLTQLAAVAWAAGEPLVIEEVEVSPPQPLEIRLRVVCTSLCRSDITAWECQSIFPRIFGHEASGIVESVGPGVTEFNVGDHVLTVFTGECKTCRQCISDKSNVCQVLGLERRGVMHSDQKTRFFIKGKPVYHYCAVSSFSEYTVVHSGCAVKISPAVPLERICLLSCGVAAGLGAAWHVADISKGSTVVIFGLGTVGLSVAQGAKLRGASRVIGVDTNPEKCEKAKAFGITDFINPNDYIEPVHQVIKRITDGGADYSFECIGDTGMITTALQSCCDGWGLTVTLGVPKVKPEVTAHYAMFLTGRTLKGSLFGGWKPKSDLPSLVDMYTEKINFMSTYGPNYYMMQKIQIDEYITHNLQFGDINKAFNLMKEGKCLRCVIHMPK</sequence>
<evidence type="ECO:0000259" key="12">
    <source>
        <dbReference type="SMART" id="SM00256"/>
    </source>
</evidence>
<dbReference type="InterPro" id="IPR013154">
    <property type="entry name" value="ADH-like_N"/>
</dbReference>
<dbReference type="Proteomes" id="UP000796880">
    <property type="component" value="Unassembled WGS sequence"/>
</dbReference>
<dbReference type="Gene3D" id="3.90.180.10">
    <property type="entry name" value="Medium-chain alcohol dehydrogenases, catalytic domain"/>
    <property type="match status" value="1"/>
</dbReference>
<comment type="cofactor">
    <cofactor evidence="1 11">
        <name>Zn(2+)</name>
        <dbReference type="ChEBI" id="CHEBI:29105"/>
    </cofactor>
</comment>
<comment type="catalytic activity">
    <reaction evidence="10">
        <text>a primary alcohol + NAD(+) = an aldehyde + NADH + H(+)</text>
        <dbReference type="Rhea" id="RHEA:10736"/>
        <dbReference type="ChEBI" id="CHEBI:15378"/>
        <dbReference type="ChEBI" id="CHEBI:15734"/>
        <dbReference type="ChEBI" id="CHEBI:17478"/>
        <dbReference type="ChEBI" id="CHEBI:57540"/>
        <dbReference type="ChEBI" id="CHEBI:57945"/>
        <dbReference type="EC" id="1.1.1.1"/>
    </reaction>
</comment>
<dbReference type="SUPFAM" id="SSF81383">
    <property type="entry name" value="F-box domain"/>
    <property type="match status" value="1"/>
</dbReference>
<evidence type="ECO:0000313" key="13">
    <source>
        <dbReference type="EMBL" id="KAF3438416.1"/>
    </source>
</evidence>
<dbReference type="SUPFAM" id="SSF50129">
    <property type="entry name" value="GroES-like"/>
    <property type="match status" value="2"/>
</dbReference>
<dbReference type="PANTHER" id="PTHR43880:SF5">
    <property type="entry name" value="ALCOHOL DEHYDROGENASE-LIKE 6"/>
    <property type="match status" value="1"/>
</dbReference>
<evidence type="ECO:0000256" key="9">
    <source>
        <dbReference type="ARBA" id="ARBA00049164"/>
    </source>
</evidence>
<dbReference type="FunFam" id="3.90.180.10:FF:000007">
    <property type="entry name" value="Alcohol dehydrogenase 6"/>
    <property type="match status" value="1"/>
</dbReference>
<dbReference type="Gene3D" id="3.40.50.150">
    <property type="entry name" value="Vaccinia Virus protein VP39"/>
    <property type="match status" value="1"/>
</dbReference>
<comment type="catalytic activity">
    <reaction evidence="9">
        <text>a secondary alcohol + NAD(+) = a ketone + NADH + H(+)</text>
        <dbReference type="Rhea" id="RHEA:10740"/>
        <dbReference type="ChEBI" id="CHEBI:15378"/>
        <dbReference type="ChEBI" id="CHEBI:17087"/>
        <dbReference type="ChEBI" id="CHEBI:35681"/>
        <dbReference type="ChEBI" id="CHEBI:57540"/>
        <dbReference type="ChEBI" id="CHEBI:57945"/>
        <dbReference type="EC" id="1.1.1.1"/>
    </reaction>
</comment>
<dbReference type="AlphaFoldDB" id="A0A8K0GUV6"/>
<dbReference type="InterPro" id="IPR019410">
    <property type="entry name" value="Methyltransf_16"/>
</dbReference>
<dbReference type="InterPro" id="IPR036291">
    <property type="entry name" value="NAD(P)-bd_dom_sf"/>
</dbReference>
<dbReference type="CDD" id="cd22157">
    <property type="entry name" value="F-box_AtFBW1-like"/>
    <property type="match status" value="1"/>
</dbReference>
<evidence type="ECO:0000256" key="10">
    <source>
        <dbReference type="ARBA" id="ARBA00049243"/>
    </source>
</evidence>
<proteinExistence type="inferred from homology"/>
<evidence type="ECO:0000256" key="2">
    <source>
        <dbReference type="ARBA" id="ARBA00010902"/>
    </source>
</evidence>
<evidence type="ECO:0000256" key="11">
    <source>
        <dbReference type="RuleBase" id="RU361277"/>
    </source>
</evidence>
<dbReference type="InterPro" id="IPR056592">
    <property type="entry name" value="Beta-prop_At3g26010-like"/>
</dbReference>
<evidence type="ECO:0000256" key="3">
    <source>
        <dbReference type="ARBA" id="ARBA00011738"/>
    </source>
</evidence>
<evidence type="ECO:0000256" key="6">
    <source>
        <dbReference type="ARBA" id="ARBA00022833"/>
    </source>
</evidence>
<dbReference type="GO" id="GO:0005829">
    <property type="term" value="C:cytosol"/>
    <property type="evidence" value="ECO:0007669"/>
    <property type="project" value="TreeGrafter"/>
</dbReference>
<keyword evidence="6 11" id="KW-0862">Zinc</keyword>
<evidence type="ECO:0000256" key="1">
    <source>
        <dbReference type="ARBA" id="ARBA00001947"/>
    </source>
</evidence>
<dbReference type="Pfam" id="PF24750">
    <property type="entry name" value="b-prop_At3g26010-like"/>
    <property type="match status" value="1"/>
</dbReference>
<dbReference type="FunFam" id="3.40.50.720:FF:000003">
    <property type="entry name" value="S-(hydroxymethyl)glutathione dehydrogenase"/>
    <property type="match status" value="1"/>
</dbReference>
<dbReference type="NCBIfam" id="TIGR01640">
    <property type="entry name" value="F_box_assoc_1"/>
    <property type="match status" value="1"/>
</dbReference>
<dbReference type="GO" id="GO:0046294">
    <property type="term" value="P:formaldehyde catabolic process"/>
    <property type="evidence" value="ECO:0007669"/>
    <property type="project" value="TreeGrafter"/>
</dbReference>
<feature type="domain" description="F-box" evidence="12">
    <location>
        <begin position="317"/>
        <end position="357"/>
    </location>
</feature>
<dbReference type="PROSITE" id="PS00059">
    <property type="entry name" value="ADH_ZINC"/>
    <property type="match status" value="1"/>
</dbReference>
<evidence type="ECO:0000313" key="14">
    <source>
        <dbReference type="Proteomes" id="UP000796880"/>
    </source>
</evidence>
<evidence type="ECO:0000256" key="7">
    <source>
        <dbReference type="ARBA" id="ARBA00023002"/>
    </source>
</evidence>
<dbReference type="InterPro" id="IPR029063">
    <property type="entry name" value="SAM-dependent_MTases_sf"/>
</dbReference>
<keyword evidence="5 11" id="KW-0479">Metal-binding</keyword>
<dbReference type="SMART" id="SM00256">
    <property type="entry name" value="FBOX"/>
    <property type="match status" value="1"/>
</dbReference>
<dbReference type="InterPro" id="IPR013149">
    <property type="entry name" value="ADH-like_C"/>
</dbReference>
<evidence type="ECO:0000256" key="8">
    <source>
        <dbReference type="ARBA" id="ARBA00023027"/>
    </source>
</evidence>
<comment type="subunit">
    <text evidence="3">Homodimer.</text>
</comment>
<dbReference type="OrthoDB" id="417550at2759"/>